<evidence type="ECO:0000313" key="2">
    <source>
        <dbReference type="EMBL" id="EME47579.1"/>
    </source>
</evidence>
<feature type="compositionally biased region" description="Polar residues" evidence="1">
    <location>
        <begin position="441"/>
        <end position="452"/>
    </location>
</feature>
<dbReference type="AlphaFoldDB" id="N1PZD6"/>
<accession>N1PZD6</accession>
<gene>
    <name evidence="2" type="ORF">DOTSEDRAFT_21351</name>
</gene>
<reference evidence="3" key="1">
    <citation type="journal article" date="2012" name="PLoS Genet.">
        <title>The genomes of the fungal plant pathogens Cladosporium fulvum and Dothistroma septosporum reveal adaptation to different hosts and lifestyles but also signatures of common ancestry.</title>
        <authorList>
            <person name="de Wit P.J.G.M."/>
            <person name="van der Burgt A."/>
            <person name="Oekmen B."/>
            <person name="Stergiopoulos I."/>
            <person name="Abd-Elsalam K.A."/>
            <person name="Aerts A.L."/>
            <person name="Bahkali A.H."/>
            <person name="Beenen H.G."/>
            <person name="Chettri P."/>
            <person name="Cox M.P."/>
            <person name="Datema E."/>
            <person name="de Vries R.P."/>
            <person name="Dhillon B."/>
            <person name="Ganley A.R."/>
            <person name="Griffiths S.A."/>
            <person name="Guo Y."/>
            <person name="Hamelin R.C."/>
            <person name="Henrissat B."/>
            <person name="Kabir M.S."/>
            <person name="Jashni M.K."/>
            <person name="Kema G."/>
            <person name="Klaubauf S."/>
            <person name="Lapidus A."/>
            <person name="Levasseur A."/>
            <person name="Lindquist E."/>
            <person name="Mehrabi R."/>
            <person name="Ohm R.A."/>
            <person name="Owen T.J."/>
            <person name="Salamov A."/>
            <person name="Schwelm A."/>
            <person name="Schijlen E."/>
            <person name="Sun H."/>
            <person name="van den Burg H.A."/>
            <person name="van Ham R.C.H.J."/>
            <person name="Zhang S."/>
            <person name="Goodwin S.B."/>
            <person name="Grigoriev I.V."/>
            <person name="Collemare J."/>
            <person name="Bradshaw R.E."/>
        </authorList>
    </citation>
    <scope>NUCLEOTIDE SEQUENCE [LARGE SCALE GENOMIC DNA]</scope>
    <source>
        <strain evidence="3">NZE10 / CBS 128990</strain>
    </source>
</reference>
<keyword evidence="3" id="KW-1185">Reference proteome</keyword>
<sequence>MALKGSHHHESARLSKHTTNYKDLTKADYVKLTLVVAPIPPPDTIAGACYNEEIKKLIANLPPHLRAKYPLITSSCSCHRKINDMPLSSILDVIQDEVSLNALEQWAEMGNDIFVDSVPVALLEDINAIWLKPEHFQQTFGRNPSPNCIWSFVDTKCVVCKLAHIARSGPAVTALGALIIARLRPENWKKSKRMYFFEEWLKSCVEFSYKQEPAILAMWECGTRLRAAREARKSIGEYGPRKYIDKFIAQVRSSTDGSCRTPGAGSSSGPRQIHAAPTSRPVAGPSHTIAQIDNPRTRPVRPLRSLRQEDHLKFTNAMLQQTLDDWTQTPISVSSTAPLMQPLWSPAQQDYAHFSKTFSFPNDYSQPDQEDMAPPATPEHSNAVRMAAVRREFYREAHAVSQEYNIRNPLDDEAVHETFQRFSRTSARPQGLSVKEPRNSMPISSSIYSRPQTGASCDEEAVIEMYRNGGCAGLSSGL</sequence>
<feature type="compositionally biased region" description="Polar residues" evidence="1">
    <location>
        <begin position="254"/>
        <end position="270"/>
    </location>
</feature>
<name>N1PZD6_DOTSN</name>
<reference evidence="2 3" key="2">
    <citation type="journal article" date="2012" name="PLoS Pathog.">
        <title>Diverse lifestyles and strategies of plant pathogenesis encoded in the genomes of eighteen Dothideomycetes fungi.</title>
        <authorList>
            <person name="Ohm R.A."/>
            <person name="Feau N."/>
            <person name="Henrissat B."/>
            <person name="Schoch C.L."/>
            <person name="Horwitz B.A."/>
            <person name="Barry K.W."/>
            <person name="Condon B.J."/>
            <person name="Copeland A.C."/>
            <person name="Dhillon B."/>
            <person name="Glaser F."/>
            <person name="Hesse C.N."/>
            <person name="Kosti I."/>
            <person name="LaButti K."/>
            <person name="Lindquist E.A."/>
            <person name="Lucas S."/>
            <person name="Salamov A.A."/>
            <person name="Bradshaw R.E."/>
            <person name="Ciuffetti L."/>
            <person name="Hamelin R.C."/>
            <person name="Kema G.H.J."/>
            <person name="Lawrence C."/>
            <person name="Scott J.A."/>
            <person name="Spatafora J.W."/>
            <person name="Turgeon B.G."/>
            <person name="de Wit P.J.G.M."/>
            <person name="Zhong S."/>
            <person name="Goodwin S.B."/>
            <person name="Grigoriev I.V."/>
        </authorList>
    </citation>
    <scope>NUCLEOTIDE SEQUENCE [LARGE SCALE GENOMIC DNA]</scope>
    <source>
        <strain evidence="3">NZE10 / CBS 128990</strain>
    </source>
</reference>
<dbReference type="HOGENOM" id="CLU_571101_0_0_1"/>
<dbReference type="Proteomes" id="UP000016933">
    <property type="component" value="Unassembled WGS sequence"/>
</dbReference>
<evidence type="ECO:0000313" key="3">
    <source>
        <dbReference type="Proteomes" id="UP000016933"/>
    </source>
</evidence>
<feature type="region of interest" description="Disordered" evidence="1">
    <location>
        <begin position="254"/>
        <end position="302"/>
    </location>
</feature>
<evidence type="ECO:0000256" key="1">
    <source>
        <dbReference type="SAM" id="MobiDB-lite"/>
    </source>
</evidence>
<dbReference type="OrthoDB" id="3645758at2759"/>
<feature type="region of interest" description="Disordered" evidence="1">
    <location>
        <begin position="422"/>
        <end position="452"/>
    </location>
</feature>
<proteinExistence type="predicted"/>
<protein>
    <submittedName>
        <fullName evidence="2">Uncharacterized protein</fullName>
    </submittedName>
</protein>
<dbReference type="STRING" id="675120.N1PZD6"/>
<organism evidence="2 3">
    <name type="scientific">Dothistroma septosporum (strain NZE10 / CBS 128990)</name>
    <name type="common">Red band needle blight fungus</name>
    <name type="synonym">Mycosphaerella pini</name>
    <dbReference type="NCBI Taxonomy" id="675120"/>
    <lineage>
        <taxon>Eukaryota</taxon>
        <taxon>Fungi</taxon>
        <taxon>Dikarya</taxon>
        <taxon>Ascomycota</taxon>
        <taxon>Pezizomycotina</taxon>
        <taxon>Dothideomycetes</taxon>
        <taxon>Dothideomycetidae</taxon>
        <taxon>Mycosphaerellales</taxon>
        <taxon>Mycosphaerellaceae</taxon>
        <taxon>Dothistroma</taxon>
    </lineage>
</organism>
<dbReference type="EMBL" id="KB446536">
    <property type="protein sequence ID" value="EME47579.1"/>
    <property type="molecule type" value="Genomic_DNA"/>
</dbReference>